<gene>
    <name evidence="1" type="ORF">JG688_00003103</name>
</gene>
<dbReference type="Proteomes" id="UP000709295">
    <property type="component" value="Unassembled WGS sequence"/>
</dbReference>
<evidence type="ECO:0000313" key="1">
    <source>
        <dbReference type="EMBL" id="KAG6974400.1"/>
    </source>
</evidence>
<dbReference type="EMBL" id="JAENGY010000090">
    <property type="protein sequence ID" value="KAG6974400.1"/>
    <property type="molecule type" value="Genomic_DNA"/>
</dbReference>
<comment type="caution">
    <text evidence="1">The sequence shown here is derived from an EMBL/GenBank/DDBJ whole genome shotgun (WGS) entry which is preliminary data.</text>
</comment>
<proteinExistence type="predicted"/>
<dbReference type="AlphaFoldDB" id="A0A8J5MHL3"/>
<evidence type="ECO:0000313" key="2">
    <source>
        <dbReference type="Proteomes" id="UP000709295"/>
    </source>
</evidence>
<organism evidence="1 2">
    <name type="scientific">Phytophthora aleatoria</name>
    <dbReference type="NCBI Taxonomy" id="2496075"/>
    <lineage>
        <taxon>Eukaryota</taxon>
        <taxon>Sar</taxon>
        <taxon>Stramenopiles</taxon>
        <taxon>Oomycota</taxon>
        <taxon>Peronosporomycetes</taxon>
        <taxon>Peronosporales</taxon>
        <taxon>Peronosporaceae</taxon>
        <taxon>Phytophthora</taxon>
    </lineage>
</organism>
<sequence length="77" mass="9081">MDKWLHLRIEWGEATKRQCPDADEQTMVLGELAMPEPDGKCVWNVKRLCQYIEVRRWFVETGERAFLTISMLARILA</sequence>
<accession>A0A8J5MHL3</accession>
<name>A0A8J5MHL3_9STRA</name>
<reference evidence="1" key="1">
    <citation type="submission" date="2021-01" db="EMBL/GenBank/DDBJ databases">
        <title>Phytophthora aleatoria, a newly-described species from Pinus radiata is distinct from Phytophthora cactorum isolates based on comparative genomics.</title>
        <authorList>
            <person name="Mcdougal R."/>
            <person name="Panda P."/>
            <person name="Williams N."/>
            <person name="Studholme D.J."/>
        </authorList>
    </citation>
    <scope>NUCLEOTIDE SEQUENCE</scope>
    <source>
        <strain evidence="1">NZFS 4037</strain>
    </source>
</reference>
<protein>
    <submittedName>
        <fullName evidence="1">Uncharacterized protein</fullName>
    </submittedName>
</protein>
<keyword evidence="2" id="KW-1185">Reference proteome</keyword>